<dbReference type="Proteomes" id="UP000054166">
    <property type="component" value="Unassembled WGS sequence"/>
</dbReference>
<evidence type="ECO:0000313" key="1">
    <source>
        <dbReference type="EMBL" id="KIM75699.1"/>
    </source>
</evidence>
<reference evidence="2" key="2">
    <citation type="submission" date="2015-01" db="EMBL/GenBank/DDBJ databases">
        <title>Evolutionary Origins and Diversification of the Mycorrhizal Mutualists.</title>
        <authorList>
            <consortium name="DOE Joint Genome Institute"/>
            <consortium name="Mycorrhizal Genomics Consortium"/>
            <person name="Kohler A."/>
            <person name="Kuo A."/>
            <person name="Nagy L.G."/>
            <person name="Floudas D."/>
            <person name="Copeland A."/>
            <person name="Barry K.W."/>
            <person name="Cichocki N."/>
            <person name="Veneault-Fourrey C."/>
            <person name="LaButti K."/>
            <person name="Lindquist E.A."/>
            <person name="Lipzen A."/>
            <person name="Lundell T."/>
            <person name="Morin E."/>
            <person name="Murat C."/>
            <person name="Riley R."/>
            <person name="Ohm R."/>
            <person name="Sun H."/>
            <person name="Tunlid A."/>
            <person name="Henrissat B."/>
            <person name="Grigoriev I.V."/>
            <person name="Hibbett D.S."/>
            <person name="Martin F."/>
        </authorList>
    </citation>
    <scope>NUCLEOTIDE SEQUENCE [LARGE SCALE GENOMIC DNA]</scope>
    <source>
        <strain evidence="2">F 1598</strain>
    </source>
</reference>
<dbReference type="EMBL" id="KN833043">
    <property type="protein sequence ID" value="KIM75699.1"/>
    <property type="molecule type" value="Genomic_DNA"/>
</dbReference>
<dbReference type="OrthoDB" id="2975457at2759"/>
<accession>A0A0C3F711</accession>
<gene>
    <name evidence="1" type="ORF">PILCRDRAFT_13350</name>
</gene>
<keyword evidence="2" id="KW-1185">Reference proteome</keyword>
<reference evidence="1 2" key="1">
    <citation type="submission" date="2014-04" db="EMBL/GenBank/DDBJ databases">
        <authorList>
            <consortium name="DOE Joint Genome Institute"/>
            <person name="Kuo A."/>
            <person name="Tarkka M."/>
            <person name="Buscot F."/>
            <person name="Kohler A."/>
            <person name="Nagy L.G."/>
            <person name="Floudas D."/>
            <person name="Copeland A."/>
            <person name="Barry K.W."/>
            <person name="Cichocki N."/>
            <person name="Veneault-Fourrey C."/>
            <person name="LaButti K."/>
            <person name="Lindquist E.A."/>
            <person name="Lipzen A."/>
            <person name="Lundell T."/>
            <person name="Morin E."/>
            <person name="Murat C."/>
            <person name="Sun H."/>
            <person name="Tunlid A."/>
            <person name="Henrissat B."/>
            <person name="Grigoriev I.V."/>
            <person name="Hibbett D.S."/>
            <person name="Martin F."/>
            <person name="Nordberg H.P."/>
            <person name="Cantor M.N."/>
            <person name="Hua S.X."/>
        </authorList>
    </citation>
    <scope>NUCLEOTIDE SEQUENCE [LARGE SCALE GENOMIC DNA]</scope>
    <source>
        <strain evidence="1 2">F 1598</strain>
    </source>
</reference>
<name>A0A0C3F711_PILCF</name>
<dbReference type="HOGENOM" id="CLU_1147554_0_0_1"/>
<evidence type="ECO:0000313" key="2">
    <source>
        <dbReference type="Proteomes" id="UP000054166"/>
    </source>
</evidence>
<dbReference type="InParanoid" id="A0A0C3F711"/>
<proteinExistence type="predicted"/>
<protein>
    <submittedName>
        <fullName evidence="1">Uncharacterized protein</fullName>
    </submittedName>
</protein>
<organism evidence="1 2">
    <name type="scientific">Piloderma croceum (strain F 1598)</name>
    <dbReference type="NCBI Taxonomy" id="765440"/>
    <lineage>
        <taxon>Eukaryota</taxon>
        <taxon>Fungi</taxon>
        <taxon>Dikarya</taxon>
        <taxon>Basidiomycota</taxon>
        <taxon>Agaricomycotina</taxon>
        <taxon>Agaricomycetes</taxon>
        <taxon>Agaricomycetidae</taxon>
        <taxon>Atheliales</taxon>
        <taxon>Atheliaceae</taxon>
        <taxon>Piloderma</taxon>
    </lineage>
</organism>
<dbReference type="AlphaFoldDB" id="A0A0C3F711"/>
<sequence length="242" mass="27694">MPSKKKVARALKGRMLDLPIQQQPDDEHGVIPDSQTRTKEWLTVTDKICKQWFDPLFPLPLPPVMFQLRTLRQGTSLAGVADDQEDVADEQNLLHEVALNRRVVCFSQTHISRTITTLFTEYDFEEEWPKLDEDAQEKYLLDAFKIRVARTNVGSHVFTRGKLDCPELCREELLQDGGRGIVTLLKSFLLDNDEPPKKPIIFPNSRFDAIIGWTEGDTDPVITMGRMVRTQFIGGLCRLVEK</sequence>